<evidence type="ECO:0000313" key="4">
    <source>
        <dbReference type="Proteomes" id="UP000054324"/>
    </source>
</evidence>
<dbReference type="RefSeq" id="XP_009173608.1">
    <property type="nucleotide sequence ID" value="XM_009175344.1"/>
</dbReference>
<keyword evidence="1" id="KW-0175">Coiled coil</keyword>
<protein>
    <submittedName>
        <fullName evidence="3">Uncharacterized protein</fullName>
    </submittedName>
</protein>
<organism evidence="3 4">
    <name type="scientific">Opisthorchis viverrini</name>
    <name type="common">Southeast Asian liver fluke</name>
    <dbReference type="NCBI Taxonomy" id="6198"/>
    <lineage>
        <taxon>Eukaryota</taxon>
        <taxon>Metazoa</taxon>
        <taxon>Spiralia</taxon>
        <taxon>Lophotrochozoa</taxon>
        <taxon>Platyhelminthes</taxon>
        <taxon>Trematoda</taxon>
        <taxon>Digenea</taxon>
        <taxon>Opisthorchiida</taxon>
        <taxon>Opisthorchiata</taxon>
        <taxon>Opisthorchiidae</taxon>
        <taxon>Opisthorchis</taxon>
    </lineage>
</organism>
<dbReference type="AlphaFoldDB" id="A0A074Z6A9"/>
<evidence type="ECO:0000313" key="3">
    <source>
        <dbReference type="EMBL" id="KER22656.1"/>
    </source>
</evidence>
<name>A0A074Z6A9_OPIVI</name>
<proteinExistence type="predicted"/>
<sequence>MLMKTNLFKQFRKDTETLKASTVTERTFQRTPIKETLLWGGLDDTSGSNSCDIDEEDDYFPSNSFMLESSNSPTDSLHDCEWPKSNQYMESIKRFQGNSTPTSVPKLSTNIRMRVAQFPQRDVQVAQLDTNLLEIQKSPPPSKRPTASASPMVKFLRNFKEEDKMRSPDTAGKVDEDVKSPCIQSDVEQHNGERQQTDKELICLMREIDFLSTENVEQKIINSKLLIDSTRDKEHIENKEQYVRVLEEAKTFLEEQLKEETSRLKDVEKKLEVSERLLEEKESKIAKSKVLDEEKTLQINMLTTELSNVQDEVKLAQSEFGEFRQQATVEKNALKENIQVLKSGVMDEIILLTEIKKLDEANLMRQVEEITQLKQELRDVLNVKSDLKTKLDDILIRFHETKAECEQLRMKEERMEQQLQTDKSSAAKSALEKEETETKLRAANEELRVLQNKLLENEEEVTQLKTNCRDYLKQNKELQMASEDEKKNKELAEQEVASLTKTIKNKDEEIRHLSNRVTALDKAMESGTTKTSQLCQNISDLTLQLEYARQELTAQRMKEKNLQDQISKKDHEKSELMDKNDRVIRELSEKHEKLRRQLQEQIQGKTEELATMQKMLDAKRNDTIGTKRAEKKLNDATNHIEKLKSQLKELNAEKKELTKKLSAQEQEMSSMEKELKEQKHHQELREKEHEELVSTVEKLNAQLELNNQKMMTSEKEIARLQKTENEFKEFQRQLYMNSPPASTQLPPDISATVTQTPKSPALSLRLNSMTIMKTPQKTPRSILKQPGSACKRRRVLFAQPSDDKISNTVSVTDIDSDDGLLSEDLLEATPPCPNKTPDTRSKIIQSLERTSNIRKTPCKKGPMFSESKSKSSSVKTSVNWFESDQLFGMGLED</sequence>
<dbReference type="OrthoDB" id="10064612at2759"/>
<dbReference type="STRING" id="6198.A0A074Z6A9"/>
<dbReference type="GeneID" id="20323488"/>
<dbReference type="KEGG" id="ovi:T265_09315"/>
<reference evidence="3 4" key="1">
    <citation type="submission" date="2013-11" db="EMBL/GenBank/DDBJ databases">
        <title>Opisthorchis viverrini - life in the bile duct.</title>
        <authorList>
            <person name="Young N.D."/>
            <person name="Nagarajan N."/>
            <person name="Lin S.J."/>
            <person name="Korhonen P.K."/>
            <person name="Jex A.R."/>
            <person name="Hall R.S."/>
            <person name="Safavi-Hemami H."/>
            <person name="Kaewkong W."/>
            <person name="Bertrand D."/>
            <person name="Gao S."/>
            <person name="Seet Q."/>
            <person name="Wongkham S."/>
            <person name="Teh B.T."/>
            <person name="Wongkham C."/>
            <person name="Intapan P.M."/>
            <person name="Maleewong W."/>
            <person name="Yang X."/>
            <person name="Hu M."/>
            <person name="Wang Z."/>
            <person name="Hofmann A."/>
            <person name="Sternberg P.W."/>
            <person name="Tan P."/>
            <person name="Wang J."/>
            <person name="Gasser R.B."/>
        </authorList>
    </citation>
    <scope>NUCLEOTIDE SEQUENCE [LARGE SCALE GENOMIC DNA]</scope>
</reference>
<keyword evidence="4" id="KW-1185">Reference proteome</keyword>
<dbReference type="Proteomes" id="UP000054324">
    <property type="component" value="Unassembled WGS sequence"/>
</dbReference>
<gene>
    <name evidence="3" type="ORF">T265_09315</name>
</gene>
<feature type="coiled-coil region" evidence="1">
    <location>
        <begin position="236"/>
        <end position="319"/>
    </location>
</feature>
<dbReference type="CTD" id="20323488"/>
<feature type="region of interest" description="Disordered" evidence="2">
    <location>
        <begin position="416"/>
        <end position="438"/>
    </location>
</feature>
<dbReference type="EMBL" id="KL596887">
    <property type="protein sequence ID" value="KER22656.1"/>
    <property type="molecule type" value="Genomic_DNA"/>
</dbReference>
<accession>A0A074Z6A9</accession>
<evidence type="ECO:0000256" key="2">
    <source>
        <dbReference type="SAM" id="MobiDB-lite"/>
    </source>
</evidence>
<evidence type="ECO:0000256" key="1">
    <source>
        <dbReference type="SAM" id="Coils"/>
    </source>
</evidence>
<feature type="compositionally biased region" description="Polar residues" evidence="2">
    <location>
        <begin position="417"/>
        <end position="427"/>
    </location>
</feature>